<evidence type="ECO:0000313" key="2">
    <source>
        <dbReference type="EMBL" id="HJH43243.1"/>
    </source>
</evidence>
<feature type="transmembrane region" description="Helical" evidence="1">
    <location>
        <begin position="121"/>
        <end position="146"/>
    </location>
</feature>
<organism evidence="2 3">
    <name type="scientific">Rubneribacter badeniensis</name>
    <dbReference type="NCBI Taxonomy" id="2070688"/>
    <lineage>
        <taxon>Bacteria</taxon>
        <taxon>Bacillati</taxon>
        <taxon>Actinomycetota</taxon>
        <taxon>Coriobacteriia</taxon>
        <taxon>Eggerthellales</taxon>
        <taxon>Eggerthellaceae</taxon>
        <taxon>Rubneribacter</taxon>
    </lineage>
</organism>
<evidence type="ECO:0000256" key="1">
    <source>
        <dbReference type="SAM" id="Phobius"/>
    </source>
</evidence>
<name>A0A9D2VKF1_9ACTN</name>
<keyword evidence="1" id="KW-0472">Membrane</keyword>
<accession>A0A9D2VKF1</accession>
<evidence type="ECO:0000313" key="3">
    <source>
        <dbReference type="Proteomes" id="UP000789325"/>
    </source>
</evidence>
<feature type="transmembrane region" description="Helical" evidence="1">
    <location>
        <begin position="218"/>
        <end position="238"/>
    </location>
</feature>
<feature type="transmembrane region" description="Helical" evidence="1">
    <location>
        <begin position="39"/>
        <end position="58"/>
    </location>
</feature>
<keyword evidence="1" id="KW-1133">Transmembrane helix</keyword>
<protein>
    <submittedName>
        <fullName evidence="2">Uncharacterized protein</fullName>
    </submittedName>
</protein>
<comment type="caution">
    <text evidence="2">The sequence shown here is derived from an EMBL/GenBank/DDBJ whole genome shotgun (WGS) entry which is preliminary data.</text>
</comment>
<reference evidence="2" key="2">
    <citation type="submission" date="2021-09" db="EMBL/GenBank/DDBJ databases">
        <authorList>
            <person name="Gilroy R."/>
        </authorList>
    </citation>
    <scope>NUCLEOTIDE SEQUENCE</scope>
    <source>
        <strain evidence="2">USAMLcec12-2067</strain>
    </source>
</reference>
<feature type="transmembrane region" description="Helical" evidence="1">
    <location>
        <begin position="152"/>
        <end position="174"/>
    </location>
</feature>
<dbReference type="EMBL" id="DYZL01000114">
    <property type="protein sequence ID" value="HJH43243.1"/>
    <property type="molecule type" value="Genomic_DNA"/>
</dbReference>
<feature type="transmembrane region" description="Helical" evidence="1">
    <location>
        <begin position="410"/>
        <end position="433"/>
    </location>
</feature>
<reference evidence="2" key="1">
    <citation type="journal article" date="2021" name="PeerJ">
        <title>Extensive microbial diversity within the chicken gut microbiome revealed by metagenomics and culture.</title>
        <authorList>
            <person name="Gilroy R."/>
            <person name="Ravi A."/>
            <person name="Getino M."/>
            <person name="Pursley I."/>
            <person name="Horton D.L."/>
            <person name="Alikhan N.F."/>
            <person name="Baker D."/>
            <person name="Gharbi K."/>
            <person name="Hall N."/>
            <person name="Watson M."/>
            <person name="Adriaenssens E.M."/>
            <person name="Foster-Nyarko E."/>
            <person name="Jarju S."/>
            <person name="Secka A."/>
            <person name="Antonio M."/>
            <person name="Oren A."/>
            <person name="Chaudhuri R.R."/>
            <person name="La Ragione R."/>
            <person name="Hildebrand F."/>
            <person name="Pallen M.J."/>
        </authorList>
    </citation>
    <scope>NUCLEOTIDE SEQUENCE</scope>
    <source>
        <strain evidence="2">USAMLcec12-2067</strain>
    </source>
</reference>
<keyword evidence="1" id="KW-0812">Transmembrane</keyword>
<sequence>MGDVALLLWLRARHARTALDHALRLFGTGVERGERTYALYLAAVVGVWAALMGAWLVASAADAFALAGAQAASSAARGALSACGLALFAAGAQGLRTPPVALSHADVAHVVASPMGARPVVLVEAACAALGWAALGGAAGFVVGAAAQTAFFLAHAAASCAALGALAGVACTAVRRLVGAARLSRKRWRVRHGAATLAVLGAAAGAWVALALLAPPVALGACAGAVVAGAFATLALVAPRVDMTAVIKEGALRADLRLVGAFSPLDERAKASYRRRCVLAARPSRFALPPGEGRAALVARAALSHARQREGLLALAFHGTAVVPLGVLAVLGAGDSVLFLFWLQAVVLMPQGARELSRAFFDDVRNRLVRDRLPFGTLELLAFDSLPAFALTTALACASCALALPPGTPVLGAWALAVAVNACSLASCALDAVRPRADGPWARWMCFELGASAMVATAFLLSLIASPLVAGAGIVAVAAVCACAVHSGVERAG</sequence>
<feature type="transmembrane region" description="Helical" evidence="1">
    <location>
        <begin position="378"/>
        <end position="404"/>
    </location>
</feature>
<feature type="transmembrane region" description="Helical" evidence="1">
    <location>
        <begin position="194"/>
        <end position="212"/>
    </location>
</feature>
<dbReference type="Proteomes" id="UP000789325">
    <property type="component" value="Unassembled WGS sequence"/>
</dbReference>
<proteinExistence type="predicted"/>
<gene>
    <name evidence="2" type="ORF">K8V16_05545</name>
</gene>
<feature type="transmembrane region" description="Helical" evidence="1">
    <location>
        <begin position="312"/>
        <end position="333"/>
    </location>
</feature>
<feature type="transmembrane region" description="Helical" evidence="1">
    <location>
        <begin position="445"/>
        <end position="464"/>
    </location>
</feature>
<dbReference type="AlphaFoldDB" id="A0A9D2VKF1"/>